<evidence type="ECO:0000256" key="1">
    <source>
        <dbReference type="SAM" id="Phobius"/>
    </source>
</evidence>
<dbReference type="EMBL" id="CP072801">
    <property type="protein sequence ID" value="QTR46639.1"/>
    <property type="molecule type" value="Genomic_DNA"/>
</dbReference>
<feature type="transmembrane region" description="Helical" evidence="1">
    <location>
        <begin position="313"/>
        <end position="331"/>
    </location>
</feature>
<dbReference type="RefSeq" id="WP_210222969.1">
    <property type="nucleotide sequence ID" value="NZ_CP072801.1"/>
</dbReference>
<keyword evidence="1" id="KW-0812">Transmembrane</keyword>
<organism evidence="3 4">
    <name type="scientific">Thiothrix litoralis</name>
    <dbReference type="NCBI Taxonomy" id="2891210"/>
    <lineage>
        <taxon>Bacteria</taxon>
        <taxon>Pseudomonadati</taxon>
        <taxon>Pseudomonadota</taxon>
        <taxon>Gammaproteobacteria</taxon>
        <taxon>Thiotrichales</taxon>
        <taxon>Thiotrichaceae</taxon>
        <taxon>Thiothrix</taxon>
    </lineage>
</organism>
<name>A0ABX7WSG5_9GAMM</name>
<evidence type="ECO:0000313" key="4">
    <source>
        <dbReference type="Proteomes" id="UP000672039"/>
    </source>
</evidence>
<accession>A0ABX7WSG5</accession>
<feature type="transmembrane region" description="Helical" evidence="1">
    <location>
        <begin position="96"/>
        <end position="120"/>
    </location>
</feature>
<proteinExistence type="predicted"/>
<feature type="transmembrane region" description="Helical" evidence="1">
    <location>
        <begin position="151"/>
        <end position="168"/>
    </location>
</feature>
<feature type="transmembrane region" description="Helical" evidence="1">
    <location>
        <begin position="361"/>
        <end position="383"/>
    </location>
</feature>
<feature type="domain" description="DUF2157" evidence="2">
    <location>
        <begin position="9"/>
        <end position="146"/>
    </location>
</feature>
<feature type="transmembrane region" description="Helical" evidence="1">
    <location>
        <begin position="240"/>
        <end position="258"/>
    </location>
</feature>
<feature type="transmembrane region" description="Helical" evidence="1">
    <location>
        <begin position="126"/>
        <end position="144"/>
    </location>
</feature>
<keyword evidence="1" id="KW-1133">Transmembrane helix</keyword>
<dbReference type="Proteomes" id="UP000672039">
    <property type="component" value="Chromosome"/>
</dbReference>
<feature type="transmembrane region" description="Helical" evidence="1">
    <location>
        <begin position="180"/>
        <end position="199"/>
    </location>
</feature>
<evidence type="ECO:0000259" key="2">
    <source>
        <dbReference type="Pfam" id="PF09925"/>
    </source>
</evidence>
<reference evidence="3 4" key="1">
    <citation type="submission" date="2021-04" db="EMBL/GenBank/DDBJ databases">
        <title>Genomics, taxonomy and metabolism of representatives of sulfur bacteria of the genus Thiothrix: Thiothrix fructosivorans QT, Thiothrix unzii A1T and three new species, Thiothrix subterranea sp. nov., Thiothrix litoralis sp. nov. and 'Candidatus Thiothrix anitrata' sp. nov.</title>
        <authorList>
            <person name="Ravin N.V."/>
            <person name="Smolyakov D."/>
            <person name="Rudenko T.S."/>
            <person name="Mardanov A.V."/>
            <person name="Beletsky A.V."/>
            <person name="Markov N.D."/>
            <person name="Fomenkov A.I."/>
            <person name="Roberts R.J."/>
            <person name="Karnachuk O.V."/>
            <person name="Novikov A."/>
            <person name="Grabovich M.Y."/>
        </authorList>
    </citation>
    <scope>NUCLEOTIDE SEQUENCE [LARGE SCALE GENOMIC DNA]</scope>
    <source>
        <strain evidence="3 4">AS</strain>
    </source>
</reference>
<feature type="transmembrane region" description="Helical" evidence="1">
    <location>
        <begin position="38"/>
        <end position="59"/>
    </location>
</feature>
<sequence>MTTITKLNQWLQAGLITPAQHANILSFEAERRQNANGWLYSFMILGAVIIGLGVISLIAANWAHIADSTKLGVDFALLSVLAGGIFWQYPQRRHGVWFEVLLVSFMLLCLASIGLISQIFHISGQWYHALLFWAAITFLLSLFARSLFTRFFWVTLLLQGLVWSLVDFTTPDIWQQWKTLPAVLLLAPLLSATLYYATFPVKTLRGFSTSLYFWFQITAMIALAMIDIARSGGEMTEYQLAWFVPAYMTAGLLALGILLHREYRWLNRLLLLGALGLLLLYFHPDWLFSGQSRYSLFGSQAQATVSFWQADDIRAPLLTLAILFLYALHSGNSGRQHTFNLVTFLIGLRFVILYFQAMGGLAATGVGLIVSGSLIIGMTWLWYKSRDRLRAWTTGLQT</sequence>
<evidence type="ECO:0000313" key="3">
    <source>
        <dbReference type="EMBL" id="QTR46639.1"/>
    </source>
</evidence>
<keyword evidence="4" id="KW-1185">Reference proteome</keyword>
<gene>
    <name evidence="3" type="ORF">J9253_01385</name>
</gene>
<dbReference type="Pfam" id="PF09925">
    <property type="entry name" value="DUF2157"/>
    <property type="match status" value="1"/>
</dbReference>
<keyword evidence="1" id="KW-0472">Membrane</keyword>
<protein>
    <submittedName>
        <fullName evidence="3">DUF2157 domain-containing protein</fullName>
    </submittedName>
</protein>
<dbReference type="InterPro" id="IPR018677">
    <property type="entry name" value="DUF2157"/>
</dbReference>
<feature type="transmembrane region" description="Helical" evidence="1">
    <location>
        <begin position="338"/>
        <end position="355"/>
    </location>
</feature>
<feature type="transmembrane region" description="Helical" evidence="1">
    <location>
        <begin position="211"/>
        <end position="228"/>
    </location>
</feature>
<feature type="transmembrane region" description="Helical" evidence="1">
    <location>
        <begin position="71"/>
        <end position="89"/>
    </location>
</feature>
<feature type="transmembrane region" description="Helical" evidence="1">
    <location>
        <begin position="265"/>
        <end position="283"/>
    </location>
</feature>